<dbReference type="EMBL" id="CAFBOX010000041">
    <property type="protein sequence ID" value="CAB4994137.1"/>
    <property type="molecule type" value="Genomic_DNA"/>
</dbReference>
<dbReference type="EMBL" id="CAFBPH010000066">
    <property type="protein sequence ID" value="CAB5010835.1"/>
    <property type="molecule type" value="Genomic_DNA"/>
</dbReference>
<evidence type="ECO:0000313" key="1">
    <source>
        <dbReference type="EMBL" id="CAB4540437.1"/>
    </source>
</evidence>
<gene>
    <name evidence="1" type="ORF">UFOPK1438_00440</name>
    <name evidence="2" type="ORF">UFOPK2329_00595</name>
    <name evidence="3" type="ORF">UFOPK3166_00758</name>
    <name evidence="4" type="ORF">UFOPK4035_00369</name>
    <name evidence="5" type="ORF">UFOPK4087_00434</name>
    <name evidence="6" type="ORF">UFOPK4424_00189</name>
</gene>
<evidence type="ECO:0000313" key="2">
    <source>
        <dbReference type="EMBL" id="CAB4673070.1"/>
    </source>
</evidence>
<accession>A0A6J6BP53</accession>
<dbReference type="EMBL" id="CAEZSM010000039">
    <property type="protein sequence ID" value="CAB4540437.1"/>
    <property type="molecule type" value="Genomic_DNA"/>
</dbReference>
<proteinExistence type="predicted"/>
<evidence type="ECO:0000313" key="4">
    <source>
        <dbReference type="EMBL" id="CAB4994137.1"/>
    </source>
</evidence>
<protein>
    <submittedName>
        <fullName evidence="1">Unannotated protein</fullName>
    </submittedName>
</protein>
<reference evidence="1" key="1">
    <citation type="submission" date="2020-05" db="EMBL/GenBank/DDBJ databases">
        <authorList>
            <person name="Chiriac C."/>
            <person name="Salcher M."/>
            <person name="Ghai R."/>
            <person name="Kavagutti S V."/>
        </authorList>
    </citation>
    <scope>NUCLEOTIDE SEQUENCE</scope>
</reference>
<sequence>MLAIPLFLPIFIYLNQFASISWGEESAQVLARESLRGYVQTKSDMSGQIVATQVIAIVGTKLGLSSKEIDSITINIECSRNPCISANSIIRNEIRIHLDNGRIVSAIAQEHLSPWL</sequence>
<dbReference type="EMBL" id="CAFBRW010000019">
    <property type="protein sequence ID" value="CAB5111445.1"/>
    <property type="molecule type" value="Genomic_DNA"/>
</dbReference>
<evidence type="ECO:0000313" key="3">
    <source>
        <dbReference type="EMBL" id="CAB4828175.1"/>
    </source>
</evidence>
<evidence type="ECO:0000313" key="5">
    <source>
        <dbReference type="EMBL" id="CAB5010835.1"/>
    </source>
</evidence>
<name>A0A6J6BP53_9ZZZZ</name>
<dbReference type="AlphaFoldDB" id="A0A6J6BP53"/>
<evidence type="ECO:0000313" key="6">
    <source>
        <dbReference type="EMBL" id="CAB5111445.1"/>
    </source>
</evidence>
<organism evidence="1">
    <name type="scientific">freshwater metagenome</name>
    <dbReference type="NCBI Taxonomy" id="449393"/>
    <lineage>
        <taxon>unclassified sequences</taxon>
        <taxon>metagenomes</taxon>
        <taxon>ecological metagenomes</taxon>
    </lineage>
</organism>
<dbReference type="EMBL" id="CAEZWZ010000080">
    <property type="protein sequence ID" value="CAB4673070.1"/>
    <property type="molecule type" value="Genomic_DNA"/>
</dbReference>
<dbReference type="EMBL" id="CAFABD010000112">
    <property type="protein sequence ID" value="CAB4828175.1"/>
    <property type="molecule type" value="Genomic_DNA"/>
</dbReference>